<accession>A0A3N1D8L0</accession>
<evidence type="ECO:0000313" key="3">
    <source>
        <dbReference type="Proteomes" id="UP000272400"/>
    </source>
</evidence>
<dbReference type="InterPro" id="IPR001509">
    <property type="entry name" value="Epimerase_deHydtase"/>
</dbReference>
<dbReference type="Pfam" id="PF01370">
    <property type="entry name" value="Epimerase"/>
    <property type="match status" value="1"/>
</dbReference>
<gene>
    <name evidence="2" type="ORF">EDD29_7597</name>
</gene>
<dbReference type="RefSeq" id="WP_123668912.1">
    <property type="nucleotide sequence ID" value="NZ_RJKE01000001.1"/>
</dbReference>
<protein>
    <submittedName>
        <fullName evidence="2">Nucleoside-diphosphate-sugar epimerase</fullName>
    </submittedName>
</protein>
<name>A0A3N1D8L0_9ACTN</name>
<sequence length="281" mass="28434">MRRMLLLGATGFLGGHVADRASGWEVVTASRTEDAADVKLDPSHDAMCELVRRLRPSAVVNCAGAVSGTPADLVAGNVTLVSALAEAVRTEGGRLVHVGSAAEYGRVTEGVPVSESTAPRPVGAYGMTKLAGTELALSVPGSVVLRVFNPIGPGAPRASLLGGVAGQLADGASEVRTGPLGAVRDYVDVRDVADAVLAAAARAATGILNVGSGTATVSRDLVRSLLALVPGRTLAEDGDGSARSAAVPWQRADLGTTTAALGWTPVTPLATSVRDLWESPC</sequence>
<dbReference type="AlphaFoldDB" id="A0A3N1D8L0"/>
<dbReference type="OrthoDB" id="4559195at2"/>
<dbReference type="Gene3D" id="3.40.50.720">
    <property type="entry name" value="NAD(P)-binding Rossmann-like Domain"/>
    <property type="match status" value="1"/>
</dbReference>
<keyword evidence="3" id="KW-1185">Reference proteome</keyword>
<evidence type="ECO:0000313" key="2">
    <source>
        <dbReference type="EMBL" id="ROO89887.1"/>
    </source>
</evidence>
<evidence type="ECO:0000259" key="1">
    <source>
        <dbReference type="Pfam" id="PF01370"/>
    </source>
</evidence>
<organism evidence="2 3">
    <name type="scientific">Actinocorallia herbida</name>
    <dbReference type="NCBI Taxonomy" id="58109"/>
    <lineage>
        <taxon>Bacteria</taxon>
        <taxon>Bacillati</taxon>
        <taxon>Actinomycetota</taxon>
        <taxon>Actinomycetes</taxon>
        <taxon>Streptosporangiales</taxon>
        <taxon>Thermomonosporaceae</taxon>
        <taxon>Actinocorallia</taxon>
    </lineage>
</organism>
<feature type="domain" description="NAD-dependent epimerase/dehydratase" evidence="1">
    <location>
        <begin position="4"/>
        <end position="211"/>
    </location>
</feature>
<reference evidence="2 3" key="1">
    <citation type="submission" date="2018-11" db="EMBL/GenBank/DDBJ databases">
        <title>Sequencing the genomes of 1000 actinobacteria strains.</title>
        <authorList>
            <person name="Klenk H.-P."/>
        </authorList>
    </citation>
    <scope>NUCLEOTIDE SEQUENCE [LARGE SCALE GENOMIC DNA]</scope>
    <source>
        <strain evidence="2 3">DSM 44254</strain>
    </source>
</reference>
<dbReference type="PANTHER" id="PTHR43245">
    <property type="entry name" value="BIFUNCTIONAL POLYMYXIN RESISTANCE PROTEIN ARNA"/>
    <property type="match status" value="1"/>
</dbReference>
<dbReference type="Gene3D" id="3.90.25.10">
    <property type="entry name" value="UDP-galactose 4-epimerase, domain 1"/>
    <property type="match status" value="1"/>
</dbReference>
<dbReference type="PANTHER" id="PTHR43245:SF13">
    <property type="entry name" value="UDP-D-APIOSE_UDP-D-XYLOSE SYNTHASE 2"/>
    <property type="match status" value="1"/>
</dbReference>
<dbReference type="Proteomes" id="UP000272400">
    <property type="component" value="Unassembled WGS sequence"/>
</dbReference>
<dbReference type="InterPro" id="IPR050177">
    <property type="entry name" value="Lipid_A_modif_metabolic_enz"/>
</dbReference>
<dbReference type="EMBL" id="RJKE01000001">
    <property type="protein sequence ID" value="ROO89887.1"/>
    <property type="molecule type" value="Genomic_DNA"/>
</dbReference>
<dbReference type="InterPro" id="IPR036291">
    <property type="entry name" value="NAD(P)-bd_dom_sf"/>
</dbReference>
<comment type="caution">
    <text evidence="2">The sequence shown here is derived from an EMBL/GenBank/DDBJ whole genome shotgun (WGS) entry which is preliminary data.</text>
</comment>
<dbReference type="SUPFAM" id="SSF51735">
    <property type="entry name" value="NAD(P)-binding Rossmann-fold domains"/>
    <property type="match status" value="1"/>
</dbReference>
<proteinExistence type="predicted"/>